<feature type="compositionally biased region" description="Low complexity" evidence="1">
    <location>
        <begin position="407"/>
        <end position="418"/>
    </location>
</feature>
<dbReference type="EMBL" id="SLWS01000010">
    <property type="protein sequence ID" value="TCO53703.1"/>
    <property type="molecule type" value="Genomic_DNA"/>
</dbReference>
<protein>
    <recommendedName>
        <fullName evidence="2">Bacterial repeat domain-containing protein</fullName>
    </recommendedName>
</protein>
<reference evidence="3 4" key="1">
    <citation type="submission" date="2019-03" db="EMBL/GenBank/DDBJ databases">
        <title>Genomic Encyclopedia of Type Strains, Phase IV (KMG-IV): sequencing the most valuable type-strain genomes for metagenomic binning, comparative biology and taxonomic classification.</title>
        <authorList>
            <person name="Goeker M."/>
        </authorList>
    </citation>
    <scope>NUCLEOTIDE SEQUENCE [LARGE SCALE GENOMIC DNA]</scope>
    <source>
        <strain evidence="3 4">DSM 45934</strain>
    </source>
</reference>
<evidence type="ECO:0000313" key="4">
    <source>
        <dbReference type="Proteomes" id="UP000295680"/>
    </source>
</evidence>
<proteinExistence type="predicted"/>
<feature type="domain" description="Bacterial repeat" evidence="2">
    <location>
        <begin position="537"/>
        <end position="615"/>
    </location>
</feature>
<dbReference type="SUPFAM" id="SSF50969">
    <property type="entry name" value="YVTN repeat-like/Quinoprotein amine dehydrogenase"/>
    <property type="match status" value="1"/>
</dbReference>
<feature type="domain" description="Bacterial repeat" evidence="2">
    <location>
        <begin position="625"/>
        <end position="694"/>
    </location>
</feature>
<dbReference type="InterPro" id="IPR011044">
    <property type="entry name" value="Quino_amine_DH_bsu"/>
</dbReference>
<dbReference type="Pfam" id="PF18998">
    <property type="entry name" value="Flg_new_2"/>
    <property type="match status" value="2"/>
</dbReference>
<feature type="region of interest" description="Disordered" evidence="1">
    <location>
        <begin position="366"/>
        <end position="451"/>
    </location>
</feature>
<dbReference type="Gene3D" id="2.130.10.10">
    <property type="entry name" value="YVTN repeat-like/Quinoprotein amine dehydrogenase"/>
    <property type="match status" value="1"/>
</dbReference>
<gene>
    <name evidence="3" type="ORF">EV192_110293</name>
</gene>
<dbReference type="InterPro" id="IPR015943">
    <property type="entry name" value="WD40/YVTN_repeat-like_dom_sf"/>
</dbReference>
<dbReference type="GO" id="GO:0005975">
    <property type="term" value="P:carbohydrate metabolic process"/>
    <property type="evidence" value="ECO:0007669"/>
    <property type="project" value="UniProtKB-ARBA"/>
</dbReference>
<feature type="compositionally biased region" description="Polar residues" evidence="1">
    <location>
        <begin position="377"/>
        <end position="390"/>
    </location>
</feature>
<sequence>MRFLRRIHGRGMVAGLAAVLVAGGVAVIGLTQGNDVRSARLLSGSAWLASAKVGQITLLDGASAEVSAQVKVAGPGDALTVVQQGSTAYTVDQSTGTIRRVDGATFTATPPAAPIADVHGSGLSVVAGPSSLYTLDTTRGLLASTDPKTLDRRGEMLSVAGRLAAGTVTVDDTGTLWAVDTVTGDVNRVAGQDRTIRPGVVKPGNSVITIADGHPVIVNLTDHKAVSLDGDNGRVTGTLDLDLRPDDQIQVSGSRHAERIYVVAARGVLDVCDLAESRCDSAIPLNVGSDFGPAVEAGDRVFVPDYTTGQVWVINLRDSRVIAKPNVLAPKVRFQLMTRDGLVFYNDTNSDQAGVVRLDGGVTTIRKYDRDNPDKGLSQSGDGVQPSGRQSPGAPGSANPQPATGQSGASRSSPSSQSVDTRVPGSNDPRHPSDPQPPQDPGHPNDPQPLNLQIVVDKSTPTVNEPISLTVTEASGVPPRSAHWTYGDRDTNDGVTTNHKWATARSEPYIVSVEVTMPNGQQGTKSVNIIVSEVPKYRLTVTAPSGGSVTGGGIDCPTHACFVDLEKDVQITLTATPDGSHVPGSWGGACHSSDTTCDVRMGTQPVTVSYSFNAKPELVRLTMAVSSYGHGSVAAGGVACPPTCGVDVPKGPPVTLTPHPDPGYVVDWWSGDCKNAGATCSLTMDGPHSATVSFIVEPFKVDIVNTYDGVGSNQGSVDAGDGRVCPPTCHYTLSRNAAGAQLEFKAKVGNSSFKGWTGDCEHVGTYPTCFVSLNKDVSVGARFGPP</sequence>
<evidence type="ECO:0000256" key="1">
    <source>
        <dbReference type="SAM" id="MobiDB-lite"/>
    </source>
</evidence>
<feature type="compositionally biased region" description="Pro residues" evidence="1">
    <location>
        <begin position="434"/>
        <end position="447"/>
    </location>
</feature>
<dbReference type="Proteomes" id="UP000295680">
    <property type="component" value="Unassembled WGS sequence"/>
</dbReference>
<evidence type="ECO:0000313" key="3">
    <source>
        <dbReference type="EMBL" id="TCO53703.1"/>
    </source>
</evidence>
<dbReference type="AlphaFoldDB" id="A0A4R2J4Q0"/>
<dbReference type="InterPro" id="IPR044060">
    <property type="entry name" value="Bacterial_rp_domain"/>
</dbReference>
<accession>A0A4R2J4Q0</accession>
<evidence type="ECO:0000259" key="2">
    <source>
        <dbReference type="Pfam" id="PF18998"/>
    </source>
</evidence>
<keyword evidence="4" id="KW-1185">Reference proteome</keyword>
<dbReference type="SUPFAM" id="SSF49299">
    <property type="entry name" value="PKD domain"/>
    <property type="match status" value="1"/>
</dbReference>
<name>A0A4R2J4Q0_9PSEU</name>
<comment type="caution">
    <text evidence="3">The sequence shown here is derived from an EMBL/GenBank/DDBJ whole genome shotgun (WGS) entry which is preliminary data.</text>
</comment>
<dbReference type="InterPro" id="IPR035986">
    <property type="entry name" value="PKD_dom_sf"/>
</dbReference>
<organism evidence="3 4">
    <name type="scientific">Actinocrispum wychmicini</name>
    <dbReference type="NCBI Taxonomy" id="1213861"/>
    <lineage>
        <taxon>Bacteria</taxon>
        <taxon>Bacillati</taxon>
        <taxon>Actinomycetota</taxon>
        <taxon>Actinomycetes</taxon>
        <taxon>Pseudonocardiales</taxon>
        <taxon>Pseudonocardiaceae</taxon>
        <taxon>Actinocrispum</taxon>
    </lineage>
</organism>
<dbReference type="Gene3D" id="2.60.40.10">
    <property type="entry name" value="Immunoglobulins"/>
    <property type="match status" value="1"/>
</dbReference>
<dbReference type="InterPro" id="IPR013783">
    <property type="entry name" value="Ig-like_fold"/>
</dbReference>